<name>A0A7S7NQK6_PALFE</name>
<dbReference type="Gene3D" id="1.10.10.10">
    <property type="entry name" value="Winged helix-like DNA-binding domain superfamily/Winged helix DNA-binding domain"/>
    <property type="match status" value="1"/>
</dbReference>
<dbReference type="GO" id="GO:0045892">
    <property type="term" value="P:negative regulation of DNA-templated transcription"/>
    <property type="evidence" value="ECO:0007669"/>
    <property type="project" value="InterPro"/>
</dbReference>
<evidence type="ECO:0000256" key="2">
    <source>
        <dbReference type="ARBA" id="ARBA00023015"/>
    </source>
</evidence>
<dbReference type="PIRSF" id="PIRSF019455">
    <property type="entry name" value="CopR_AtkY"/>
    <property type="match status" value="1"/>
</dbReference>
<keyword evidence="2" id="KW-0805">Transcription regulation</keyword>
<dbReference type="GO" id="GO:0003677">
    <property type="term" value="F:DNA binding"/>
    <property type="evidence" value="ECO:0007669"/>
    <property type="project" value="UniProtKB-KW"/>
</dbReference>
<evidence type="ECO:0000256" key="1">
    <source>
        <dbReference type="ARBA" id="ARBA00011046"/>
    </source>
</evidence>
<dbReference type="AlphaFoldDB" id="A0A7S7NQK6"/>
<keyword evidence="3" id="KW-0238">DNA-binding</keyword>
<proteinExistence type="inferred from homology"/>
<evidence type="ECO:0000256" key="4">
    <source>
        <dbReference type="ARBA" id="ARBA00023163"/>
    </source>
</evidence>
<organism evidence="5 6">
    <name type="scientific">Paludibaculum fermentans</name>
    <dbReference type="NCBI Taxonomy" id="1473598"/>
    <lineage>
        <taxon>Bacteria</taxon>
        <taxon>Pseudomonadati</taxon>
        <taxon>Acidobacteriota</taxon>
        <taxon>Terriglobia</taxon>
        <taxon>Bryobacterales</taxon>
        <taxon>Bryobacteraceae</taxon>
        <taxon>Paludibaculum</taxon>
    </lineage>
</organism>
<comment type="similarity">
    <text evidence="1">Belongs to the BlaI transcriptional regulatory family.</text>
</comment>
<dbReference type="InterPro" id="IPR036390">
    <property type="entry name" value="WH_DNA-bd_sf"/>
</dbReference>
<reference evidence="5 6" key="1">
    <citation type="submission" date="2020-10" db="EMBL/GenBank/DDBJ databases">
        <title>Complete genome sequence of Paludibaculum fermentans P105T, a facultatively anaerobic acidobacterium capable of dissimilatory Fe(III) reduction.</title>
        <authorList>
            <person name="Dedysh S.N."/>
            <person name="Beletsky A.V."/>
            <person name="Kulichevskaya I.S."/>
            <person name="Mardanov A.V."/>
            <person name="Ravin N.V."/>
        </authorList>
    </citation>
    <scope>NUCLEOTIDE SEQUENCE [LARGE SCALE GENOMIC DNA]</scope>
    <source>
        <strain evidence="5 6">P105</strain>
    </source>
</reference>
<dbReference type="EMBL" id="CP063849">
    <property type="protein sequence ID" value="QOY87915.1"/>
    <property type="molecule type" value="Genomic_DNA"/>
</dbReference>
<evidence type="ECO:0000256" key="3">
    <source>
        <dbReference type="ARBA" id="ARBA00023125"/>
    </source>
</evidence>
<keyword evidence="4" id="KW-0804">Transcription</keyword>
<accession>A0A7S7NQK6</accession>
<protein>
    <submittedName>
        <fullName evidence="5">BlaI/MecI/CopY family transcriptional regulator</fullName>
    </submittedName>
</protein>
<dbReference type="Proteomes" id="UP000593892">
    <property type="component" value="Chromosome"/>
</dbReference>
<dbReference type="Pfam" id="PF03965">
    <property type="entry name" value="Penicillinase_R"/>
    <property type="match status" value="1"/>
</dbReference>
<gene>
    <name evidence="5" type="ORF">IRI77_35145</name>
</gene>
<keyword evidence="6" id="KW-1185">Reference proteome</keyword>
<dbReference type="SUPFAM" id="SSF46785">
    <property type="entry name" value="Winged helix' DNA-binding domain"/>
    <property type="match status" value="1"/>
</dbReference>
<dbReference type="RefSeq" id="WP_194449582.1">
    <property type="nucleotide sequence ID" value="NZ_CP063849.1"/>
</dbReference>
<evidence type="ECO:0000313" key="6">
    <source>
        <dbReference type="Proteomes" id="UP000593892"/>
    </source>
</evidence>
<dbReference type="KEGG" id="pfer:IRI77_35145"/>
<evidence type="ECO:0000313" key="5">
    <source>
        <dbReference type="EMBL" id="QOY87915.1"/>
    </source>
</evidence>
<sequence length="131" mass="15033">MFNTRGRRNALTPLEQFLMDYVWAHPDCTAEVCREGVADQRVLKDSTIRTILRNLEEKGYIEHTVEGRTFVYRAVDTPRNVAVDAARQLIDRFCGGSVEELLVGLVDNRVLRPDELKRLAEKIASRKEMKA</sequence>
<dbReference type="InterPro" id="IPR005650">
    <property type="entry name" value="BlaI_family"/>
</dbReference>
<dbReference type="InterPro" id="IPR036388">
    <property type="entry name" value="WH-like_DNA-bd_sf"/>
</dbReference>